<dbReference type="InterPro" id="IPR036291">
    <property type="entry name" value="NAD(P)-bd_dom_sf"/>
</dbReference>
<evidence type="ECO:0000313" key="4">
    <source>
        <dbReference type="EMBL" id="KZL06225.1"/>
    </source>
</evidence>
<accession>A0A165TM06</accession>
<dbReference type="InterPro" id="IPR000683">
    <property type="entry name" value="Gfo/Idh/MocA-like_OxRdtase_N"/>
</dbReference>
<gene>
    <name evidence="4" type="primary">gfo_4</name>
    <name evidence="4" type="ORF">PsAD2_04271</name>
</gene>
<dbReference type="GO" id="GO:0047061">
    <property type="term" value="F:glucose-fructose oxidoreductase activity"/>
    <property type="evidence" value="ECO:0007669"/>
    <property type="project" value="UniProtKB-EC"/>
</dbReference>
<proteinExistence type="predicted"/>
<dbReference type="STRING" id="989403.SAMN05421798_1482"/>
<dbReference type="AlphaFoldDB" id="A0A165TM06"/>
<dbReference type="InterPro" id="IPR055170">
    <property type="entry name" value="GFO_IDH_MocA-like_dom"/>
</dbReference>
<evidence type="ECO:0000256" key="1">
    <source>
        <dbReference type="ARBA" id="ARBA00023002"/>
    </source>
</evidence>
<feature type="domain" description="GFO/IDH/MocA-like oxidoreductase" evidence="3">
    <location>
        <begin position="138"/>
        <end position="271"/>
    </location>
</feature>
<dbReference type="SUPFAM" id="SSF51735">
    <property type="entry name" value="NAD(P)-binding Rossmann-fold domains"/>
    <property type="match status" value="1"/>
</dbReference>
<dbReference type="PANTHER" id="PTHR43818:SF11">
    <property type="entry name" value="BCDNA.GH03377"/>
    <property type="match status" value="1"/>
</dbReference>
<dbReference type="GO" id="GO:0000166">
    <property type="term" value="F:nucleotide binding"/>
    <property type="evidence" value="ECO:0007669"/>
    <property type="project" value="InterPro"/>
</dbReference>
<feature type="domain" description="Gfo/Idh/MocA-like oxidoreductase N-terminal" evidence="2">
    <location>
        <begin position="4"/>
        <end position="130"/>
    </location>
</feature>
<keyword evidence="5" id="KW-1185">Reference proteome</keyword>
<dbReference type="Gene3D" id="3.40.50.720">
    <property type="entry name" value="NAD(P)-binding Rossmann-like Domain"/>
    <property type="match status" value="1"/>
</dbReference>
<dbReference type="Proteomes" id="UP000076577">
    <property type="component" value="Unassembled WGS sequence"/>
</dbReference>
<comment type="caution">
    <text evidence="4">The sequence shown here is derived from an EMBL/GenBank/DDBJ whole genome shotgun (WGS) entry which is preliminary data.</text>
</comment>
<dbReference type="EC" id="1.1.99.28" evidence="4"/>
<dbReference type="Pfam" id="PF01408">
    <property type="entry name" value="GFO_IDH_MocA"/>
    <property type="match status" value="1"/>
</dbReference>
<dbReference type="OrthoDB" id="9815825at2"/>
<reference evidence="4 5" key="1">
    <citation type="journal article" date="2016" name="Front. Microbiol.">
        <title>Comparative Genomic Analysis Reveals a Diverse Repertoire of Genes Involved in Prokaryote-Eukaryote Interactions within the Pseudovibrio Genus.</title>
        <authorList>
            <person name="Romano S."/>
            <person name="Fernandez-Guerra A."/>
            <person name="Reen F.J."/>
            <person name="Glockner F.O."/>
            <person name="Crowley S.P."/>
            <person name="O'Sullivan O."/>
            <person name="Cotter P.D."/>
            <person name="Adams C."/>
            <person name="Dobson A.D."/>
            <person name="O'Gara F."/>
        </authorList>
    </citation>
    <scope>NUCLEOTIDE SEQUENCE [LARGE SCALE GENOMIC DNA]</scope>
    <source>
        <strain evidence="4 5">Ad2</strain>
    </source>
</reference>
<sequence length="373" mass="41203">MEKIGVGLIGTGFMGKCHALAWNSVSSIFGGELKPELVMLAAVDTQVAAARAQDFGFAKSTSNWRDMLAEPEIQIISITTPNQFHAEMAIAALEAGKHVYCEKPMSSSLGSAKEMLEVARRSGRKTFLGYNYMQNPMIRHMRDLVKTGDIGEVFQCRIELDEDFLADPQHEWDLTCSAATGPGALDDFGVHAIAMLDMMDLKISKVMCRMARPYKTRPDQEGRSKPVENYDTTNVLFELTNGGDGSFLFNRAAWGRKCHFVIEVFGSKGSVFFDQERMNELSIYKAEGPLAGQGYTTILSGPTHTPYDCFMPVAGHGLGFNDLKTIEVNEILKNIQGKESFVVDFEKGIEYEAAINAMISSHETSTWIDVASD</sequence>
<dbReference type="Pfam" id="PF22725">
    <property type="entry name" value="GFO_IDH_MocA_C3"/>
    <property type="match status" value="1"/>
</dbReference>
<dbReference type="RefSeq" id="WP_068010468.1">
    <property type="nucleotide sequence ID" value="NZ_FOFM01000048.1"/>
</dbReference>
<dbReference type="PANTHER" id="PTHR43818">
    <property type="entry name" value="BCDNA.GH03377"/>
    <property type="match status" value="1"/>
</dbReference>
<name>A0A165TM06_9HYPH</name>
<keyword evidence="1 4" id="KW-0560">Oxidoreductase</keyword>
<evidence type="ECO:0000313" key="5">
    <source>
        <dbReference type="Proteomes" id="UP000076577"/>
    </source>
</evidence>
<evidence type="ECO:0000259" key="2">
    <source>
        <dbReference type="Pfam" id="PF01408"/>
    </source>
</evidence>
<dbReference type="SUPFAM" id="SSF55347">
    <property type="entry name" value="Glyceraldehyde-3-phosphate dehydrogenase-like, C-terminal domain"/>
    <property type="match status" value="1"/>
</dbReference>
<dbReference type="PATRIC" id="fig|989403.3.peg.4667"/>
<dbReference type="InterPro" id="IPR050463">
    <property type="entry name" value="Gfo/Idh/MocA_oxidrdct_glycsds"/>
</dbReference>
<dbReference type="EMBL" id="LMCB01000140">
    <property type="protein sequence ID" value="KZL06225.1"/>
    <property type="molecule type" value="Genomic_DNA"/>
</dbReference>
<evidence type="ECO:0000259" key="3">
    <source>
        <dbReference type="Pfam" id="PF22725"/>
    </source>
</evidence>
<organism evidence="4 5">
    <name type="scientific">Pseudovibrio axinellae</name>
    <dbReference type="NCBI Taxonomy" id="989403"/>
    <lineage>
        <taxon>Bacteria</taxon>
        <taxon>Pseudomonadati</taxon>
        <taxon>Pseudomonadota</taxon>
        <taxon>Alphaproteobacteria</taxon>
        <taxon>Hyphomicrobiales</taxon>
        <taxon>Stappiaceae</taxon>
        <taxon>Pseudovibrio</taxon>
    </lineage>
</organism>
<protein>
    <submittedName>
        <fullName evidence="4">Glucose--fructose oxidoreductase</fullName>
        <ecNumber evidence="4">1.1.99.28</ecNumber>
    </submittedName>
</protein>
<dbReference type="Gene3D" id="3.30.360.10">
    <property type="entry name" value="Dihydrodipicolinate Reductase, domain 2"/>
    <property type="match status" value="1"/>
</dbReference>